<protein>
    <submittedName>
        <fullName evidence="1">Uncharacterized protein</fullName>
    </submittedName>
</protein>
<reference evidence="1" key="2">
    <citation type="submission" date="2025-09" db="UniProtKB">
        <authorList>
            <consortium name="Ensembl"/>
        </authorList>
    </citation>
    <scope>IDENTIFICATION</scope>
</reference>
<dbReference type="AlphaFoldDB" id="A0A8C9FDB0"/>
<sequence>MYELYDPCTVMFFFRYTVVLEYNSTECVLVQYCAEGGTCFLSPVCHKTKYSK</sequence>
<dbReference type="Ensembl" id="ENSPSTT00000013252.1">
    <property type="protein sequence ID" value="ENSPSTP00000012635.1"/>
    <property type="gene ID" value="ENSPSTG00000008915.1"/>
</dbReference>
<evidence type="ECO:0000313" key="1">
    <source>
        <dbReference type="Ensembl" id="ENSPSTP00000012635.1"/>
    </source>
</evidence>
<organism evidence="1 2">
    <name type="scientific">Pavo cristatus</name>
    <name type="common">Indian peafowl</name>
    <name type="synonym">Blue peafowl</name>
    <dbReference type="NCBI Taxonomy" id="9049"/>
    <lineage>
        <taxon>Eukaryota</taxon>
        <taxon>Metazoa</taxon>
        <taxon>Chordata</taxon>
        <taxon>Craniata</taxon>
        <taxon>Vertebrata</taxon>
        <taxon>Euteleostomi</taxon>
        <taxon>Archelosauria</taxon>
        <taxon>Archosauria</taxon>
        <taxon>Dinosauria</taxon>
        <taxon>Saurischia</taxon>
        <taxon>Theropoda</taxon>
        <taxon>Coelurosauria</taxon>
        <taxon>Aves</taxon>
        <taxon>Neognathae</taxon>
        <taxon>Galloanserae</taxon>
        <taxon>Galliformes</taxon>
        <taxon>Phasianidae</taxon>
        <taxon>Phasianinae</taxon>
        <taxon>Pavo</taxon>
    </lineage>
</organism>
<evidence type="ECO:0000313" key="2">
    <source>
        <dbReference type="Proteomes" id="UP000694428"/>
    </source>
</evidence>
<keyword evidence="2" id="KW-1185">Reference proteome</keyword>
<reference evidence="1" key="1">
    <citation type="submission" date="2025-08" db="UniProtKB">
        <authorList>
            <consortium name="Ensembl"/>
        </authorList>
    </citation>
    <scope>IDENTIFICATION</scope>
</reference>
<dbReference type="Proteomes" id="UP000694428">
    <property type="component" value="Unplaced"/>
</dbReference>
<proteinExistence type="predicted"/>
<accession>A0A8C9FDB0</accession>
<name>A0A8C9FDB0_PAVCR</name>